<evidence type="ECO:0000256" key="10">
    <source>
        <dbReference type="ARBA" id="ARBA00022833"/>
    </source>
</evidence>
<evidence type="ECO:0000256" key="9">
    <source>
        <dbReference type="ARBA" id="ARBA00022801"/>
    </source>
</evidence>
<dbReference type="FunFam" id="2.60.40.1840:FF:000001">
    <property type="entry name" value="Aminopeptidase N"/>
    <property type="match status" value="1"/>
</dbReference>
<evidence type="ECO:0000256" key="4">
    <source>
        <dbReference type="ARBA" id="ARBA00012564"/>
    </source>
</evidence>
<dbReference type="AlphaFoldDB" id="A0A5P9JZJ8"/>
<dbReference type="InterPro" id="IPR042097">
    <property type="entry name" value="Aminopeptidase_N-like_N_sf"/>
</dbReference>
<evidence type="ECO:0000256" key="11">
    <source>
        <dbReference type="ARBA" id="ARBA00023049"/>
    </source>
</evidence>
<keyword evidence="10" id="KW-0862">Zinc</keyword>
<evidence type="ECO:0000256" key="12">
    <source>
        <dbReference type="NCBIfam" id="TIGR02414"/>
    </source>
</evidence>
<sequence length="886" mass="98133">MRPEESHIVRLKDYRPSDFLIDRVELDVRLDPRATRVTATLSLRPNPKGRPDAPLVLDGDELVLKGLSLDGRALPAGEFEAGPQALTISQPPRQPFTLTVETEIDPTANTKLMGLYRSGGNYCTQCEADGFRRITYFLDRPDVLSVYTTRIEADRDEAPVLLGNGNPVERGAVAGTNRHYAVWHDPYPKPSYLFALVGGRLGHVGKTFVTMSGRPVRLKVYVEPGKEDRAGYALDALERSMRWDEKVFGREYDLDEFNIVAVSDFNMGAMENKGLNIFNDKYVLASPETATDADYANIEAIIAHEYFHNWSGNRVTCRDWFQLCLKEGLTVFRDQEFSSDERSRPVHRIAEVKTLRARQFPEDASPLAHPVRPQQYREINNFYTATVYEKGAEIVRMLKTLIGDEDFRRGMDLYFERCDGTAATVEDFLDAFATVTGRDLGHFARWYAQAGTPRVTVGGTYDAAAQTYRLDFAQSTPPTPGQPQKEPMAIPVRLGLVARDGTALPARSERVSPQGVFLFDKAQDSLVFTGVTSPPVPSLFRDFSAPVRTSLDLTDEDLLVLLRHDTDAFNRWQAGQTVAMRLLVALATGAAAPDGNFDALAQALRDFVIRDAERDPAFAALVLTLPGESDVAQEIGADVDPDAIHRARRELRRIVATVCRDALADIYDRFAETGPYSPDAASAGRRALRNVCLDLLAAADAGLGERMASAQFEAASNMTDRLAALGVLTTLPGAAREDALAAFGERYAGEPLVLDKWFTLQASIQEDGTLQRIRSLMEHPAFSIGNPNRVRSLVGSFAMLNPTQFNRPDGQGYDFVADVVLRVDPLNPQVAARLLTAFATWRIMEEGRRNRACEALRRIAENASLSRDVADIVHRSLEDAPRSATP</sequence>
<keyword evidence="9 17" id="KW-0378">Hydrolase</keyword>
<dbReference type="GO" id="GO:0016285">
    <property type="term" value="F:alanyl aminopeptidase activity"/>
    <property type="evidence" value="ECO:0007669"/>
    <property type="project" value="UniProtKB-EC"/>
</dbReference>
<reference evidence="17 18" key="1">
    <citation type="submission" date="2019-10" db="EMBL/GenBank/DDBJ databases">
        <title>Isolation, Identification of Microvirga thermotolerans HR1, a novel thermophilic bacterium and Comparative Genomics of the genus Microvirga.</title>
        <authorList>
            <person name="Li J."/>
            <person name="Zhang W."/>
            <person name="Lin M."/>
            <person name="Wang J."/>
        </authorList>
    </citation>
    <scope>NUCLEOTIDE SEQUENCE [LARGE SCALE GENOMIC DNA]</scope>
    <source>
        <strain evidence="17 18">HR1</strain>
    </source>
</reference>
<evidence type="ECO:0000313" key="18">
    <source>
        <dbReference type="Proteomes" id="UP000325614"/>
    </source>
</evidence>
<dbReference type="InterPro" id="IPR001930">
    <property type="entry name" value="Peptidase_M1"/>
</dbReference>
<dbReference type="EMBL" id="CP045423">
    <property type="protein sequence ID" value="QFU17056.1"/>
    <property type="molecule type" value="Genomic_DNA"/>
</dbReference>
<keyword evidence="18" id="KW-1185">Reference proteome</keyword>
<dbReference type="GO" id="GO:0006508">
    <property type="term" value="P:proteolysis"/>
    <property type="evidence" value="ECO:0007669"/>
    <property type="project" value="UniProtKB-UniRule"/>
</dbReference>
<keyword evidence="7" id="KW-0645">Protease</keyword>
<dbReference type="InterPro" id="IPR024601">
    <property type="entry name" value="Peptidase_M1_pepN_C"/>
</dbReference>
<evidence type="ECO:0000256" key="2">
    <source>
        <dbReference type="ARBA" id="ARBA00001947"/>
    </source>
</evidence>
<evidence type="ECO:0000256" key="8">
    <source>
        <dbReference type="ARBA" id="ARBA00022723"/>
    </source>
</evidence>
<dbReference type="FunFam" id="3.30.2010.30:FF:000002">
    <property type="entry name" value="Putative aminopeptidase N"/>
    <property type="match status" value="1"/>
</dbReference>
<gene>
    <name evidence="17" type="primary">pepN</name>
    <name evidence="17" type="ORF">GDR74_12970</name>
</gene>
<comment type="cofactor">
    <cofactor evidence="2">
        <name>Zn(2+)</name>
        <dbReference type="ChEBI" id="CHEBI:29105"/>
    </cofactor>
</comment>
<dbReference type="EC" id="3.4.11.2" evidence="4 12"/>
<proteinExistence type="inferred from homology"/>
<dbReference type="Gene3D" id="2.60.40.1730">
    <property type="entry name" value="tricorn interacting facor f3 domain"/>
    <property type="match status" value="1"/>
</dbReference>
<evidence type="ECO:0000259" key="14">
    <source>
        <dbReference type="Pfam" id="PF11940"/>
    </source>
</evidence>
<dbReference type="PRINTS" id="PR00756">
    <property type="entry name" value="ALADIPTASE"/>
</dbReference>
<dbReference type="RefSeq" id="WP_152586692.1">
    <property type="nucleotide sequence ID" value="NZ_CP045423.1"/>
</dbReference>
<dbReference type="InterPro" id="IPR038438">
    <property type="entry name" value="PepN_Ig-like_sf"/>
</dbReference>
<evidence type="ECO:0000256" key="1">
    <source>
        <dbReference type="ARBA" id="ARBA00000098"/>
    </source>
</evidence>
<dbReference type="KEGG" id="mico:GDR74_12970"/>
<evidence type="ECO:0000313" key="17">
    <source>
        <dbReference type="EMBL" id="QFU17056.1"/>
    </source>
</evidence>
<dbReference type="InterPro" id="IPR014782">
    <property type="entry name" value="Peptidase_M1_dom"/>
</dbReference>
<feature type="domain" description="Peptidase M1 membrane alanine aminopeptidase" evidence="13">
    <location>
        <begin position="232"/>
        <end position="445"/>
    </location>
</feature>
<dbReference type="InterPro" id="IPR012779">
    <property type="entry name" value="Peptidase_M1_pepN"/>
</dbReference>
<comment type="catalytic activity">
    <reaction evidence="1">
        <text>Release of an N-terminal amino acid, Xaa-|-Yaa- from a peptide, amide or arylamide. Xaa is preferably Ala, but may be most amino acids including Pro (slow action). When a terminal hydrophobic residue is followed by a prolyl residue, the two may be released as an intact Xaa-Pro dipeptide.</text>
        <dbReference type="EC" id="3.4.11.2"/>
    </reaction>
</comment>
<organism evidence="17 18">
    <name type="scientific">Microvirga thermotolerans</name>
    <dbReference type="NCBI Taxonomy" id="2651334"/>
    <lineage>
        <taxon>Bacteria</taxon>
        <taxon>Pseudomonadati</taxon>
        <taxon>Pseudomonadota</taxon>
        <taxon>Alphaproteobacteria</taxon>
        <taxon>Hyphomicrobiales</taxon>
        <taxon>Methylobacteriaceae</taxon>
        <taxon>Microvirga</taxon>
    </lineage>
</organism>
<keyword evidence="8" id="KW-0479">Metal-binding</keyword>
<comment type="similarity">
    <text evidence="3">Belongs to the peptidase M1 family.</text>
</comment>
<evidence type="ECO:0000256" key="3">
    <source>
        <dbReference type="ARBA" id="ARBA00010136"/>
    </source>
</evidence>
<dbReference type="CDD" id="cd09600">
    <property type="entry name" value="M1_APN"/>
    <property type="match status" value="1"/>
</dbReference>
<evidence type="ECO:0000259" key="16">
    <source>
        <dbReference type="Pfam" id="PF17900"/>
    </source>
</evidence>
<dbReference type="NCBIfam" id="TIGR02414">
    <property type="entry name" value="pepN_proteo"/>
    <property type="match status" value="1"/>
</dbReference>
<dbReference type="SUPFAM" id="SSF63737">
    <property type="entry name" value="Leukotriene A4 hydrolase N-terminal domain"/>
    <property type="match status" value="1"/>
</dbReference>
<dbReference type="Gene3D" id="2.60.40.1840">
    <property type="match status" value="1"/>
</dbReference>
<dbReference type="InterPro" id="IPR037144">
    <property type="entry name" value="Peptidase_M1_pepN_C_sf"/>
</dbReference>
<feature type="domain" description="Peptidase M1 alanyl aminopeptidase Ig-like fold" evidence="14">
    <location>
        <begin position="451"/>
        <end position="549"/>
    </location>
</feature>
<dbReference type="GO" id="GO:0008237">
    <property type="term" value="F:metallopeptidase activity"/>
    <property type="evidence" value="ECO:0007669"/>
    <property type="project" value="UniProtKB-UniRule"/>
</dbReference>
<evidence type="ECO:0000256" key="7">
    <source>
        <dbReference type="ARBA" id="ARBA00022670"/>
    </source>
</evidence>
<dbReference type="Pfam" id="PF17432">
    <property type="entry name" value="DUF3458_C"/>
    <property type="match status" value="1"/>
</dbReference>
<dbReference type="Pfam" id="PF11940">
    <property type="entry name" value="DUF3458"/>
    <property type="match status" value="1"/>
</dbReference>
<dbReference type="GO" id="GO:0008270">
    <property type="term" value="F:zinc ion binding"/>
    <property type="evidence" value="ECO:0007669"/>
    <property type="project" value="InterPro"/>
</dbReference>
<keyword evidence="11" id="KW-0482">Metalloprotease</keyword>
<dbReference type="Pfam" id="PF01433">
    <property type="entry name" value="Peptidase_M1"/>
    <property type="match status" value="1"/>
</dbReference>
<dbReference type="SUPFAM" id="SSF55486">
    <property type="entry name" value="Metalloproteases ('zincins'), catalytic domain"/>
    <property type="match status" value="1"/>
</dbReference>
<dbReference type="InterPro" id="IPR027268">
    <property type="entry name" value="Peptidase_M4/M1_CTD_sf"/>
</dbReference>
<dbReference type="Gene3D" id="3.30.2010.30">
    <property type="match status" value="1"/>
</dbReference>
<dbReference type="Pfam" id="PF17900">
    <property type="entry name" value="Peptidase_M1_N"/>
    <property type="match status" value="1"/>
</dbReference>
<accession>A0A5P9JZJ8</accession>
<protein>
    <recommendedName>
        <fullName evidence="5 12">Aminopeptidase N</fullName>
        <ecNumber evidence="4 12">3.4.11.2</ecNumber>
    </recommendedName>
</protein>
<name>A0A5P9JZJ8_9HYPH</name>
<dbReference type="PANTHER" id="PTHR46322">
    <property type="entry name" value="PUROMYCIN-SENSITIVE AMINOPEPTIDASE"/>
    <property type="match status" value="1"/>
</dbReference>
<dbReference type="Proteomes" id="UP000325614">
    <property type="component" value="Chromosome"/>
</dbReference>
<feature type="domain" description="Aminopeptidase N-like N-terminal" evidence="16">
    <location>
        <begin position="26"/>
        <end position="193"/>
    </location>
</feature>
<dbReference type="Gene3D" id="1.25.50.10">
    <property type="entry name" value="Peptidase M1, alanyl aminopeptidase, C-terminal domain"/>
    <property type="match status" value="1"/>
</dbReference>
<evidence type="ECO:0000256" key="5">
    <source>
        <dbReference type="ARBA" id="ARBA00015611"/>
    </source>
</evidence>
<evidence type="ECO:0000259" key="15">
    <source>
        <dbReference type="Pfam" id="PF17432"/>
    </source>
</evidence>
<evidence type="ECO:0000256" key="6">
    <source>
        <dbReference type="ARBA" id="ARBA00022438"/>
    </source>
</evidence>
<keyword evidence="6 17" id="KW-0031">Aminopeptidase</keyword>
<dbReference type="PANTHER" id="PTHR46322:SF1">
    <property type="entry name" value="PUROMYCIN-SENSITIVE AMINOPEPTIDASE"/>
    <property type="match status" value="1"/>
</dbReference>
<feature type="domain" description="Peptidase M1 alanyl aminopeptidase C-terminal" evidence="15">
    <location>
        <begin position="555"/>
        <end position="878"/>
    </location>
</feature>
<dbReference type="InterPro" id="IPR045357">
    <property type="entry name" value="Aminopeptidase_N-like_N"/>
</dbReference>
<dbReference type="InterPro" id="IPR035414">
    <property type="entry name" value="Peptidase_M1_pepN_Ig-like"/>
</dbReference>
<dbReference type="Gene3D" id="1.10.390.10">
    <property type="entry name" value="Neutral Protease Domain 2"/>
    <property type="match status" value="1"/>
</dbReference>
<evidence type="ECO:0000259" key="13">
    <source>
        <dbReference type="Pfam" id="PF01433"/>
    </source>
</evidence>